<dbReference type="PANTHER" id="PTHR46401:SF8">
    <property type="entry name" value="BLL6006 PROTEIN"/>
    <property type="match status" value="1"/>
</dbReference>
<dbReference type="Pfam" id="PF00534">
    <property type="entry name" value="Glycos_transf_1"/>
    <property type="match status" value="1"/>
</dbReference>
<dbReference type="RefSeq" id="WP_348260965.1">
    <property type="nucleotide sequence ID" value="NZ_CP121196.1"/>
</dbReference>
<dbReference type="Gene3D" id="3.40.50.2000">
    <property type="entry name" value="Glycogen Phosphorylase B"/>
    <property type="match status" value="1"/>
</dbReference>
<dbReference type="InterPro" id="IPR001296">
    <property type="entry name" value="Glyco_trans_1"/>
</dbReference>
<protein>
    <submittedName>
        <fullName evidence="2">Glycosyltransferase family 1 protein</fullName>
    </submittedName>
</protein>
<name>A0AAU7DDH1_9BACT</name>
<evidence type="ECO:0000259" key="1">
    <source>
        <dbReference type="Pfam" id="PF00534"/>
    </source>
</evidence>
<dbReference type="CDD" id="cd03809">
    <property type="entry name" value="GT4_MtfB-like"/>
    <property type="match status" value="1"/>
</dbReference>
<reference evidence="2" key="1">
    <citation type="submission" date="2023-03" db="EMBL/GenBank/DDBJ databases">
        <title>Edaphobacter sp.</title>
        <authorList>
            <person name="Huber K.J."/>
            <person name="Papendorf J."/>
            <person name="Pilke C."/>
            <person name="Bunk B."/>
            <person name="Sproeer C."/>
            <person name="Pester M."/>
        </authorList>
    </citation>
    <scope>NUCLEOTIDE SEQUENCE</scope>
    <source>
        <strain evidence="2">DSM 110680</strain>
    </source>
</reference>
<evidence type="ECO:0000313" key="2">
    <source>
        <dbReference type="EMBL" id="XBH15734.1"/>
    </source>
</evidence>
<gene>
    <name evidence="2" type="ORF">P8935_14260</name>
</gene>
<organism evidence="2">
    <name type="scientific">Telmatobacter sp. DSM 110680</name>
    <dbReference type="NCBI Taxonomy" id="3036704"/>
    <lineage>
        <taxon>Bacteria</taxon>
        <taxon>Pseudomonadati</taxon>
        <taxon>Acidobacteriota</taxon>
        <taxon>Terriglobia</taxon>
        <taxon>Terriglobales</taxon>
        <taxon>Acidobacteriaceae</taxon>
        <taxon>Telmatobacter</taxon>
    </lineage>
</organism>
<sequence length="383" mass="44554">MIKVGIIASLRGMWQGGVNYYKNLWSCYQQNPDPAVKLAIFTPHPEDVSCYECDAIEVHPWPEMTSRPPWNYPRRATRRIIGYDPAILKFLKRHRVDLLSHCEIGKQTSINTLWWQPDFQHKVFPKYFSRKECAYRDSIVANTKRWGNILLSSNAAANDFRRFYPELASVRPHVLRFSCAAIVDMVSLSREELAAHYPVIEPYFFLPNQFWQHKNHRVVIEALRQVSPKIRVICTGPMDDRRDPGYVPGLMAKVKEFGLEERFICLGTVPYNILVSLMHHSLAVVQPSMFEGWSTSVEESKAMCKQIVLSNIDVHREQAPERGVYFSPESPEELATCLTRLYFEFSPATELIFANQRSHFKTRIEREWIEQFSQIMKTVARGH</sequence>
<dbReference type="PANTHER" id="PTHR46401">
    <property type="entry name" value="GLYCOSYLTRANSFERASE WBBK-RELATED"/>
    <property type="match status" value="1"/>
</dbReference>
<dbReference type="SUPFAM" id="SSF53756">
    <property type="entry name" value="UDP-Glycosyltransferase/glycogen phosphorylase"/>
    <property type="match status" value="1"/>
</dbReference>
<dbReference type="GO" id="GO:0016757">
    <property type="term" value="F:glycosyltransferase activity"/>
    <property type="evidence" value="ECO:0007669"/>
    <property type="project" value="InterPro"/>
</dbReference>
<proteinExistence type="predicted"/>
<feature type="domain" description="Glycosyl transferase family 1" evidence="1">
    <location>
        <begin position="202"/>
        <end position="340"/>
    </location>
</feature>
<dbReference type="AlphaFoldDB" id="A0AAU7DDH1"/>
<dbReference type="EMBL" id="CP121196">
    <property type="protein sequence ID" value="XBH15734.1"/>
    <property type="molecule type" value="Genomic_DNA"/>
</dbReference>
<accession>A0AAU7DDH1</accession>